<dbReference type="EMBL" id="MU854319">
    <property type="protein sequence ID" value="KAK4044408.1"/>
    <property type="molecule type" value="Genomic_DNA"/>
</dbReference>
<reference evidence="4" key="1">
    <citation type="journal article" date="2023" name="Mol. Phylogenet. Evol.">
        <title>Genome-scale phylogeny and comparative genomics of the fungal order Sordariales.</title>
        <authorList>
            <person name="Hensen N."/>
            <person name="Bonometti L."/>
            <person name="Westerberg I."/>
            <person name="Brannstrom I.O."/>
            <person name="Guillou S."/>
            <person name="Cros-Aarteil S."/>
            <person name="Calhoun S."/>
            <person name="Haridas S."/>
            <person name="Kuo A."/>
            <person name="Mondo S."/>
            <person name="Pangilinan J."/>
            <person name="Riley R."/>
            <person name="LaButti K."/>
            <person name="Andreopoulos B."/>
            <person name="Lipzen A."/>
            <person name="Chen C."/>
            <person name="Yan M."/>
            <person name="Daum C."/>
            <person name="Ng V."/>
            <person name="Clum A."/>
            <person name="Steindorff A."/>
            <person name="Ohm R.A."/>
            <person name="Martin F."/>
            <person name="Silar P."/>
            <person name="Natvig D.O."/>
            <person name="Lalanne C."/>
            <person name="Gautier V."/>
            <person name="Ament-Velasquez S.L."/>
            <person name="Kruys A."/>
            <person name="Hutchinson M.I."/>
            <person name="Powell A.J."/>
            <person name="Barry K."/>
            <person name="Miller A.N."/>
            <person name="Grigoriev I.V."/>
            <person name="Debuchy R."/>
            <person name="Gladieux P."/>
            <person name="Hiltunen Thoren M."/>
            <person name="Johannesson H."/>
        </authorList>
    </citation>
    <scope>NUCLEOTIDE SEQUENCE [LARGE SCALE GENOMIC DNA]</scope>
    <source>
        <strain evidence="4">CBS 284.82</strain>
    </source>
</reference>
<evidence type="ECO:0000256" key="2">
    <source>
        <dbReference type="SAM" id="MobiDB-lite"/>
    </source>
</evidence>
<evidence type="ECO:0000313" key="4">
    <source>
        <dbReference type="Proteomes" id="UP001303115"/>
    </source>
</evidence>
<evidence type="ECO:0000313" key="3">
    <source>
        <dbReference type="EMBL" id="KAK4044408.1"/>
    </source>
</evidence>
<dbReference type="Pfam" id="PF00023">
    <property type="entry name" value="Ank"/>
    <property type="match status" value="1"/>
</dbReference>
<name>A0AAN6SWA0_9PEZI</name>
<gene>
    <name evidence="3" type="ORF">C8A01DRAFT_12250</name>
</gene>
<sequence>MAEVLGVVASGIAISQAAQTVGGAVFSLSRLWKEVKDVPDTIQHMLEELELAGRVVATIEAELMVSVSGTSSWPSGDGFSSLQYLAIQRCRQVHKDLGDLVGDLAADIASSRRRKRLLAKAQVVLKKETLESYEKRLQKALRFVDSAVQIQIASSIRRQPALVAAEVTNALISRSVVQAIPVDQEIPREGRNINESDTTGLLPPRTTRRKPALQGRRKRYSYSLLGIAYYETEEQPIRFSKAKSPNSQAYRVKISPPRWLLSKAWDFQVSLASSGWATHFRHYAVLPDDSKLFLTIRDGTSEDVLDLFRKGLASPFSVDTNGQTPLHYAVIHYRQHLVEPLLQLGVDPLAENSLGFNASAYYSIRAPHDTAESAGDVSIPRLMLSHGAYDELQTPMGSGNDLFDLLIKWQMRNSVELFQFFQAQLFPDLYQRPLGERVRHIGLLIESRRNTDIRGFDRRAFARFFDPDGVFRPEHLRHQTRPGGPTVLQMTVYVYFRTKRGCMARSFQRERRENRYLERTWQEMRLLIRDMVAVVDVGDLVAPQPGSRRTLLVQAVMAWRDSMRKWRDVWHRKERWPWKHYLREYIRAWLEDLREAGHDLEAYGKAEMGVFHHQGLSDSSLDWPPSQSRAAGSSEGPYRWKGFRYGSRPEEWDLIWESDPAVQRFASEFWDLVENPPLAVPGAWIDDDEDDSDDEGNEFRVHAEYWFQSCT</sequence>
<dbReference type="InterPro" id="IPR036770">
    <property type="entry name" value="Ankyrin_rpt-contain_sf"/>
</dbReference>
<evidence type="ECO:0008006" key="5">
    <source>
        <dbReference type="Google" id="ProtNLM"/>
    </source>
</evidence>
<evidence type="ECO:0000256" key="1">
    <source>
        <dbReference type="PROSITE-ProRule" id="PRU00023"/>
    </source>
</evidence>
<comment type="caution">
    <text evidence="3">The sequence shown here is derived from an EMBL/GenBank/DDBJ whole genome shotgun (WGS) entry which is preliminary data.</text>
</comment>
<feature type="region of interest" description="Disordered" evidence="2">
    <location>
        <begin position="190"/>
        <end position="215"/>
    </location>
</feature>
<dbReference type="Proteomes" id="UP001303115">
    <property type="component" value="Unassembled WGS sequence"/>
</dbReference>
<organism evidence="3 4">
    <name type="scientific">Parachaetomium inaequale</name>
    <dbReference type="NCBI Taxonomy" id="2588326"/>
    <lineage>
        <taxon>Eukaryota</taxon>
        <taxon>Fungi</taxon>
        <taxon>Dikarya</taxon>
        <taxon>Ascomycota</taxon>
        <taxon>Pezizomycotina</taxon>
        <taxon>Sordariomycetes</taxon>
        <taxon>Sordariomycetidae</taxon>
        <taxon>Sordariales</taxon>
        <taxon>Chaetomiaceae</taxon>
        <taxon>Parachaetomium</taxon>
    </lineage>
</organism>
<keyword evidence="4" id="KW-1185">Reference proteome</keyword>
<accession>A0AAN6SWA0</accession>
<proteinExistence type="predicted"/>
<feature type="compositionally biased region" description="Basic residues" evidence="2">
    <location>
        <begin position="206"/>
        <end position="215"/>
    </location>
</feature>
<dbReference type="PROSITE" id="PS50088">
    <property type="entry name" value="ANK_REPEAT"/>
    <property type="match status" value="1"/>
</dbReference>
<keyword evidence="1" id="KW-0040">ANK repeat</keyword>
<feature type="repeat" description="ANK" evidence="1">
    <location>
        <begin position="321"/>
        <end position="353"/>
    </location>
</feature>
<protein>
    <recommendedName>
        <fullName evidence="5">Fungal N-terminal domain-containing protein</fullName>
    </recommendedName>
</protein>
<dbReference type="SUPFAM" id="SSF48403">
    <property type="entry name" value="Ankyrin repeat"/>
    <property type="match status" value="1"/>
</dbReference>
<dbReference type="PROSITE" id="PS50297">
    <property type="entry name" value="ANK_REP_REGION"/>
    <property type="match status" value="1"/>
</dbReference>
<dbReference type="InterPro" id="IPR002110">
    <property type="entry name" value="Ankyrin_rpt"/>
</dbReference>
<dbReference type="AlphaFoldDB" id="A0AAN6SWA0"/>
<dbReference type="Gene3D" id="1.25.40.20">
    <property type="entry name" value="Ankyrin repeat-containing domain"/>
    <property type="match status" value="1"/>
</dbReference>